<sequence>MELYIYDQLKDLKFILAEMKIEYETNNHKSKNYSYQNRIRFQNIELIFFGYVLKNKVRYIEMWKDKDVKRFREVYEVIDYLEINGFLNIEITNN</sequence>
<dbReference type="EMBL" id="JAMBPX010000011">
    <property type="protein sequence ID" value="MDG0860312.1"/>
    <property type="molecule type" value="Genomic_DNA"/>
</dbReference>
<evidence type="ECO:0000313" key="1">
    <source>
        <dbReference type="EMBL" id="MDG0860312.1"/>
    </source>
</evidence>
<gene>
    <name evidence="1" type="ORF">M4L21_13340</name>
</gene>
<reference evidence="1" key="1">
    <citation type="submission" date="2022-05" db="EMBL/GenBank/DDBJ databases">
        <title>Comparative genomics of Staphylococcus equorum isolates.</title>
        <authorList>
            <person name="Luelf R.H."/>
        </authorList>
    </citation>
    <scope>NUCLEOTIDE SEQUENCE</scope>
    <source>
        <strain evidence="1">TMW 2.2343</strain>
    </source>
</reference>
<dbReference type="RefSeq" id="WP_277595831.1">
    <property type="nucleotide sequence ID" value="NZ_JAMBPX010000011.1"/>
</dbReference>
<organism evidence="1 2">
    <name type="scientific">Staphylococcus equorum</name>
    <dbReference type="NCBI Taxonomy" id="246432"/>
    <lineage>
        <taxon>Bacteria</taxon>
        <taxon>Bacillati</taxon>
        <taxon>Bacillota</taxon>
        <taxon>Bacilli</taxon>
        <taxon>Bacillales</taxon>
        <taxon>Staphylococcaceae</taxon>
        <taxon>Staphylococcus</taxon>
    </lineage>
</organism>
<dbReference type="AlphaFoldDB" id="A0A9X4LCZ4"/>
<dbReference type="Proteomes" id="UP001152302">
    <property type="component" value="Unassembled WGS sequence"/>
</dbReference>
<proteinExistence type="predicted"/>
<protein>
    <submittedName>
        <fullName evidence="1">Uncharacterized protein</fullName>
    </submittedName>
</protein>
<comment type="caution">
    <text evidence="1">The sequence shown here is derived from an EMBL/GenBank/DDBJ whole genome shotgun (WGS) entry which is preliminary data.</text>
</comment>
<accession>A0A9X4LCZ4</accession>
<name>A0A9X4LCZ4_9STAP</name>
<evidence type="ECO:0000313" key="2">
    <source>
        <dbReference type="Proteomes" id="UP001152302"/>
    </source>
</evidence>